<reference evidence="2" key="1">
    <citation type="submission" date="2013-07" db="EMBL/GenBank/DDBJ databases">
        <title>The Genome Sequence of Cryptococcus bestiolae CBS10118.</title>
        <authorList>
            <consortium name="The Broad Institute Genome Sequencing Platform"/>
            <person name="Cuomo C."/>
            <person name="Litvintseva A."/>
            <person name="Chen Y."/>
            <person name="Heitman J."/>
            <person name="Sun S."/>
            <person name="Springer D."/>
            <person name="Dromer F."/>
            <person name="Young S.K."/>
            <person name="Zeng Q."/>
            <person name="Gargeya S."/>
            <person name="Fitzgerald M."/>
            <person name="Abouelleil A."/>
            <person name="Alvarado L."/>
            <person name="Berlin A.M."/>
            <person name="Chapman S.B."/>
            <person name="Dewar J."/>
            <person name="Goldberg J."/>
            <person name="Griggs A."/>
            <person name="Gujja S."/>
            <person name="Hansen M."/>
            <person name="Howarth C."/>
            <person name="Imamovic A."/>
            <person name="Larimer J."/>
            <person name="McCowan C."/>
            <person name="Murphy C."/>
            <person name="Pearson M."/>
            <person name="Priest M."/>
            <person name="Roberts A."/>
            <person name="Saif S."/>
            <person name="Shea T."/>
            <person name="Sykes S."/>
            <person name="Wortman J."/>
            <person name="Nusbaum C."/>
            <person name="Birren B."/>
        </authorList>
    </citation>
    <scope>NUCLEOTIDE SEQUENCE [LARGE SCALE GENOMIC DNA]</scope>
    <source>
        <strain evidence="2">CBS 10118</strain>
    </source>
</reference>
<reference evidence="3" key="4">
    <citation type="submission" date="2024-02" db="EMBL/GenBank/DDBJ databases">
        <title>Comparative genomics of Cryptococcus and Kwoniella reveals pathogenesis evolution and contrasting modes of karyotype evolution via chromosome fusion or intercentromeric recombination.</title>
        <authorList>
            <person name="Coelho M.A."/>
            <person name="David-Palma M."/>
            <person name="Shea T."/>
            <person name="Bowers K."/>
            <person name="McGinley-Smith S."/>
            <person name="Mohammad A.W."/>
            <person name="Gnirke A."/>
            <person name="Yurkov A.M."/>
            <person name="Nowrousian M."/>
            <person name="Sun S."/>
            <person name="Cuomo C.A."/>
            <person name="Heitman J."/>
        </authorList>
    </citation>
    <scope>NUCLEOTIDE SEQUENCE</scope>
    <source>
        <strain evidence="3">CBS 10118</strain>
    </source>
</reference>
<evidence type="ECO:0000313" key="3">
    <source>
        <dbReference type="EMBL" id="WVW85421.1"/>
    </source>
</evidence>
<feature type="chain" id="PRO_5042334713" evidence="1">
    <location>
        <begin position="19"/>
        <end position="132"/>
    </location>
</feature>
<proteinExistence type="predicted"/>
<gene>
    <name evidence="2" type="ORF">I302_06800</name>
    <name evidence="3" type="ORF">I302_107459</name>
</gene>
<dbReference type="AlphaFoldDB" id="A0A1B9FYG6"/>
<dbReference type="GeneID" id="30211199"/>
<dbReference type="VEuPathDB" id="FungiDB:I302_06800"/>
<dbReference type="KEGG" id="kbi:30211199"/>
<feature type="signal peptide" evidence="1">
    <location>
        <begin position="1"/>
        <end position="18"/>
    </location>
</feature>
<organism evidence="2">
    <name type="scientific">Kwoniella bestiolae CBS 10118</name>
    <dbReference type="NCBI Taxonomy" id="1296100"/>
    <lineage>
        <taxon>Eukaryota</taxon>
        <taxon>Fungi</taxon>
        <taxon>Dikarya</taxon>
        <taxon>Basidiomycota</taxon>
        <taxon>Agaricomycotina</taxon>
        <taxon>Tremellomycetes</taxon>
        <taxon>Tremellales</taxon>
        <taxon>Cryptococcaceae</taxon>
        <taxon>Kwoniella</taxon>
    </lineage>
</organism>
<evidence type="ECO:0000256" key="1">
    <source>
        <dbReference type="SAM" id="SignalP"/>
    </source>
</evidence>
<reference evidence="3" key="2">
    <citation type="submission" date="2013-07" db="EMBL/GenBank/DDBJ databases">
        <authorList>
            <consortium name="The Broad Institute Genome Sequencing Platform"/>
            <person name="Cuomo C."/>
            <person name="Litvintseva A."/>
            <person name="Chen Y."/>
            <person name="Heitman J."/>
            <person name="Sun S."/>
            <person name="Springer D."/>
            <person name="Dromer F."/>
            <person name="Young S.K."/>
            <person name="Zeng Q."/>
            <person name="Gargeya S."/>
            <person name="Fitzgerald M."/>
            <person name="Abouelleil A."/>
            <person name="Alvarado L."/>
            <person name="Berlin A.M."/>
            <person name="Chapman S.B."/>
            <person name="Dewar J."/>
            <person name="Goldberg J."/>
            <person name="Griggs A."/>
            <person name="Gujja S."/>
            <person name="Hansen M."/>
            <person name="Howarth C."/>
            <person name="Imamovic A."/>
            <person name="Larimer J."/>
            <person name="McCowan C."/>
            <person name="Murphy C."/>
            <person name="Pearson M."/>
            <person name="Priest M."/>
            <person name="Roberts A."/>
            <person name="Saif S."/>
            <person name="Shea T."/>
            <person name="Sykes S."/>
            <person name="Wortman J."/>
            <person name="Nusbaum C."/>
            <person name="Birren B."/>
        </authorList>
    </citation>
    <scope>NUCLEOTIDE SEQUENCE</scope>
    <source>
        <strain evidence="3">CBS 10118</strain>
    </source>
</reference>
<name>A0A1B9FYG6_9TREE</name>
<sequence length="132" mass="15005">MKLLLTSGLLVTLGLTCGATIKRDDEDTHDFKMVFGEKTGYSAINKTDGIVKGPTSETWTWKESEAGNGDSSKSFDFHTYKNKDDEELKDKLKFSSVIYHDREKRGGRNVQLICKDAKNQTEWLIDSEEDLY</sequence>
<protein>
    <submittedName>
        <fullName evidence="2">Uncharacterized protein</fullName>
    </submittedName>
</protein>
<dbReference type="Proteomes" id="UP000092730">
    <property type="component" value="Chromosome 6"/>
</dbReference>
<reference evidence="2" key="3">
    <citation type="submission" date="2014-01" db="EMBL/GenBank/DDBJ databases">
        <title>Evolution of pathogenesis and genome organization in the Tremellales.</title>
        <authorList>
            <person name="Cuomo C."/>
            <person name="Litvintseva A."/>
            <person name="Heitman J."/>
            <person name="Chen Y."/>
            <person name="Sun S."/>
            <person name="Springer D."/>
            <person name="Dromer F."/>
            <person name="Young S."/>
            <person name="Zeng Q."/>
            <person name="Chapman S."/>
            <person name="Gujja S."/>
            <person name="Saif S."/>
            <person name="Birren B."/>
        </authorList>
    </citation>
    <scope>NUCLEOTIDE SEQUENCE</scope>
    <source>
        <strain evidence="2">CBS 10118</strain>
    </source>
</reference>
<evidence type="ECO:0000313" key="2">
    <source>
        <dbReference type="EMBL" id="OCF23816.1"/>
    </source>
</evidence>
<dbReference type="EMBL" id="CP144546">
    <property type="protein sequence ID" value="WVW85421.1"/>
    <property type="molecule type" value="Genomic_DNA"/>
</dbReference>
<keyword evidence="4" id="KW-1185">Reference proteome</keyword>
<dbReference type="EMBL" id="KI894023">
    <property type="protein sequence ID" value="OCF23816.1"/>
    <property type="molecule type" value="Genomic_DNA"/>
</dbReference>
<evidence type="ECO:0000313" key="4">
    <source>
        <dbReference type="Proteomes" id="UP000092730"/>
    </source>
</evidence>
<accession>A0A1B9FYG6</accession>
<keyword evidence="1" id="KW-0732">Signal</keyword>
<dbReference type="RefSeq" id="XP_019044886.1">
    <property type="nucleotide sequence ID" value="XM_019193409.1"/>
</dbReference>